<accession>A0A078AHP6</accession>
<dbReference type="InterPro" id="IPR023093">
    <property type="entry name" value="ScpA-like_C"/>
</dbReference>
<reference evidence="3 4" key="1">
    <citation type="submission" date="2014-06" db="EMBL/GenBank/DDBJ databases">
        <authorList>
            <person name="Swart Estienne"/>
        </authorList>
    </citation>
    <scope>NUCLEOTIDE SEQUENCE [LARGE SCALE GENOMIC DNA]</scope>
    <source>
        <strain evidence="3 4">130c</strain>
    </source>
</reference>
<evidence type="ECO:0000259" key="2">
    <source>
        <dbReference type="Pfam" id="PF04825"/>
    </source>
</evidence>
<sequence>MIKGEENTHYSNMNQKINVKPENAIPQNDDELKQLWIACYFERRLSKPLIQSMDLKHTLRLLMQLLQQGSVDFRAMVPLVLGLTKLLYRKMNYLLSESNSTLDNLKNPFGDLEQNQNSGEKSKRQYRERTKRDQNFANHAKPKNFIDLSAIKYPGIDQQVLNQIQDAFKRDLDDNIKSRGLMKGEDIDMQDGVEFLDQKRGNYSFGLSNIKREDGFREDENDFRNMRMPANAMEILNGQSPDMMDNTFGDEIRNNIFEYGGRTDALNNDITTDVVNFANRLLNDQPENTNFAYPMMNIDEVPFLNNMVDDDIDNFQVKNEDQNMSDMFFDQGALMDLENIGNKAPAEKKIRKQNNKKQVQFIRQEMMKYDKKTQLAQARLKIKQENEGRIRNLANLNEEDDLVKNMSNLILKQSAAIHVLNDMSTNNTSNIGVLRANFKKENDHHSERKSLGGSTLLTLNPHAESFLSFDDNERTQNRSRADIDFFKSPTMDEQNQSFLGEFGAEQFNFQNDDQPFNFESMLNNNQNMSAIQSATPSKPKFGDITPQQIQSKDFHQEIENYESQVFKRSEDTYMKIKSLPKQSNFEQVVNEVQNNSFSQLSEKETAVKTFIDLLFLNQNKKVKLMQDDPLKFSQLDVLIC</sequence>
<dbReference type="OrthoDB" id="10071381at2759"/>
<proteinExistence type="predicted"/>
<evidence type="ECO:0000256" key="1">
    <source>
        <dbReference type="SAM" id="MobiDB-lite"/>
    </source>
</evidence>
<evidence type="ECO:0000313" key="4">
    <source>
        <dbReference type="Proteomes" id="UP000039865"/>
    </source>
</evidence>
<gene>
    <name evidence="3" type="primary">Contig17875.g18998</name>
    <name evidence="3" type="ORF">STYLEM_10391</name>
</gene>
<dbReference type="Pfam" id="PF04825">
    <property type="entry name" value="Rad21_Rec8_N"/>
    <property type="match status" value="1"/>
</dbReference>
<evidence type="ECO:0000313" key="3">
    <source>
        <dbReference type="EMBL" id="CDW81376.1"/>
    </source>
</evidence>
<feature type="compositionally biased region" description="Basic and acidic residues" evidence="1">
    <location>
        <begin position="120"/>
        <end position="134"/>
    </location>
</feature>
<dbReference type="EMBL" id="CCKQ01009870">
    <property type="protein sequence ID" value="CDW81376.1"/>
    <property type="molecule type" value="Genomic_DNA"/>
</dbReference>
<dbReference type="Gene3D" id="1.10.10.580">
    <property type="entry name" value="Structural maintenance of chromosome 1. Chain E"/>
    <property type="match status" value="1"/>
</dbReference>
<organism evidence="3 4">
    <name type="scientific">Stylonychia lemnae</name>
    <name type="common">Ciliate</name>
    <dbReference type="NCBI Taxonomy" id="5949"/>
    <lineage>
        <taxon>Eukaryota</taxon>
        <taxon>Sar</taxon>
        <taxon>Alveolata</taxon>
        <taxon>Ciliophora</taxon>
        <taxon>Intramacronucleata</taxon>
        <taxon>Spirotrichea</taxon>
        <taxon>Stichotrichia</taxon>
        <taxon>Sporadotrichida</taxon>
        <taxon>Oxytrichidae</taxon>
        <taxon>Stylonychinae</taxon>
        <taxon>Stylonychia</taxon>
    </lineage>
</organism>
<dbReference type="AlphaFoldDB" id="A0A078AHP6"/>
<dbReference type="Proteomes" id="UP000039865">
    <property type="component" value="Unassembled WGS sequence"/>
</dbReference>
<dbReference type="InterPro" id="IPR006910">
    <property type="entry name" value="Rad21_Rec8_N"/>
</dbReference>
<dbReference type="InParanoid" id="A0A078AHP6"/>
<name>A0A078AHP6_STYLE</name>
<feature type="domain" description="Rad21/Rec8-like protein N-terminal" evidence="2">
    <location>
        <begin position="27"/>
        <end position="117"/>
    </location>
</feature>
<protein>
    <submittedName>
        <fullName evidence="3">Double-strand-break repair protein rad21</fullName>
    </submittedName>
</protein>
<feature type="region of interest" description="Disordered" evidence="1">
    <location>
        <begin position="106"/>
        <end position="134"/>
    </location>
</feature>
<keyword evidence="4" id="KW-1185">Reference proteome</keyword>